<dbReference type="AlphaFoldDB" id="A0A5K1JVX9"/>
<dbReference type="PROSITE" id="PS50294">
    <property type="entry name" value="WD_REPEATS_REGION"/>
    <property type="match status" value="3"/>
</dbReference>
<dbReference type="Pfam" id="PF00400">
    <property type="entry name" value="WD40"/>
    <property type="match status" value="4"/>
</dbReference>
<proteinExistence type="predicted"/>
<name>A0A5K1JVX9_9APHY</name>
<accession>A0A5K1JVX9</accession>
<dbReference type="SUPFAM" id="SSF50978">
    <property type="entry name" value="WD40 repeat-like"/>
    <property type="match status" value="1"/>
</dbReference>
<evidence type="ECO:0000256" key="1">
    <source>
        <dbReference type="ARBA" id="ARBA00022574"/>
    </source>
</evidence>
<organism evidence="4">
    <name type="scientific">Ganoderma boninense</name>
    <dbReference type="NCBI Taxonomy" id="34458"/>
    <lineage>
        <taxon>Eukaryota</taxon>
        <taxon>Fungi</taxon>
        <taxon>Dikarya</taxon>
        <taxon>Basidiomycota</taxon>
        <taxon>Agaricomycotina</taxon>
        <taxon>Agaricomycetes</taxon>
        <taxon>Polyporales</taxon>
        <taxon>Polyporaceae</taxon>
        <taxon>Ganoderma</taxon>
    </lineage>
</organism>
<dbReference type="InterPro" id="IPR001680">
    <property type="entry name" value="WD40_rpt"/>
</dbReference>
<dbReference type="PROSITE" id="PS50082">
    <property type="entry name" value="WD_REPEATS_2"/>
    <property type="match status" value="4"/>
</dbReference>
<dbReference type="PANTHER" id="PTHR19848:SF8">
    <property type="entry name" value="F-BOX AND WD REPEAT DOMAIN CONTAINING 7"/>
    <property type="match status" value="1"/>
</dbReference>
<feature type="repeat" description="WD" evidence="3">
    <location>
        <begin position="525"/>
        <end position="566"/>
    </location>
</feature>
<dbReference type="Gene3D" id="2.130.10.10">
    <property type="entry name" value="YVTN repeat-like/Quinoprotein amine dehydrogenase"/>
    <property type="match status" value="3"/>
</dbReference>
<feature type="repeat" description="WD" evidence="3">
    <location>
        <begin position="252"/>
        <end position="284"/>
    </location>
</feature>
<keyword evidence="1 3" id="KW-0853">WD repeat</keyword>
<dbReference type="PRINTS" id="PR00320">
    <property type="entry name" value="GPROTEINBRPT"/>
</dbReference>
<sequence length="609" mass="66668">MAPSLAWEIVEIVIDYLQDEVATLRHCALTCRHLRPRTRLHLLVHIRIDRNDQLESLVDLLDAQPHLRPLIRSVAISLVDIVPLPLLLLPNLSHWKFAVSVHSYCYYRSMTFHSSTLLCCRLLGARVQTLTLNGVYFVNLMALVRILSAFPNIRHLCCRFMDVRAEGPDTPLELVKQRLVRQTQVTQLSGIGNPVAPVCTADDIIFIATGDLRRQEDILGGGVWMVFSHIASPREVEDSVGSDCRLFRSEGPHSHDAAVSVLAVSPDGKWVASGSADSTVILWDADRRVLAHEWVAHVGGVDRLAFSPSDGQFLASSGKDNAVTMWAVGAHDEVDVKCVIALREVQRMWRVELCGWAGDNLLFTSRTKNKAVVRTWDTSTSTQRQVLSGGSIQVIPSSQDNASKFLALSTRGDPSIIRAREIDKDKEVRHIGSLACDGRTSPPKDASCSSGGRLAITHGDARVLVWDLEADATAPARPPIELIHSGGKVQGVALSPDGNQVLAWGGNSMTIWDARDNFTIPGMSFEGHEDRIETASFSLDGNAIVSASKDGAVRLWNTLNGSCRANLTDHSDSVVCVAFSPDGHVLSSGDVNGTVVIRLLRDIVREEHE</sequence>
<reference evidence="4" key="1">
    <citation type="submission" date="2019-10" db="EMBL/GenBank/DDBJ databases">
        <authorList>
            <person name="Nor Muhammad N."/>
        </authorList>
    </citation>
    <scope>NUCLEOTIDE SEQUENCE</scope>
</reference>
<dbReference type="PANTHER" id="PTHR19848">
    <property type="entry name" value="WD40 REPEAT PROTEIN"/>
    <property type="match status" value="1"/>
</dbReference>
<dbReference type="InterPro" id="IPR036322">
    <property type="entry name" value="WD40_repeat_dom_sf"/>
</dbReference>
<evidence type="ECO:0000313" key="4">
    <source>
        <dbReference type="EMBL" id="VWO96196.1"/>
    </source>
</evidence>
<feature type="repeat" description="WD" evidence="3">
    <location>
        <begin position="567"/>
        <end position="597"/>
    </location>
</feature>
<dbReference type="EMBL" id="LR725443">
    <property type="protein sequence ID" value="VWO96196.1"/>
    <property type="molecule type" value="Genomic_DNA"/>
</dbReference>
<keyword evidence="2" id="KW-0677">Repeat</keyword>
<feature type="repeat" description="WD" evidence="3">
    <location>
        <begin position="294"/>
        <end position="336"/>
    </location>
</feature>
<evidence type="ECO:0000256" key="2">
    <source>
        <dbReference type="ARBA" id="ARBA00022737"/>
    </source>
</evidence>
<gene>
    <name evidence="4" type="primary">I1RQD8</name>
</gene>
<dbReference type="InterPro" id="IPR020472">
    <property type="entry name" value="WD40_PAC1"/>
</dbReference>
<protein>
    <submittedName>
        <fullName evidence="4">Uncharacterized protein</fullName>
    </submittedName>
</protein>
<dbReference type="SMART" id="SM00320">
    <property type="entry name" value="WD40"/>
    <property type="match status" value="6"/>
</dbReference>
<dbReference type="InterPro" id="IPR015943">
    <property type="entry name" value="WD40/YVTN_repeat-like_dom_sf"/>
</dbReference>
<evidence type="ECO:0000256" key="3">
    <source>
        <dbReference type="PROSITE-ProRule" id="PRU00221"/>
    </source>
</evidence>